<dbReference type="Gene3D" id="3.30.460.30">
    <property type="entry name" value="Glutamyl-tRNA reductase, N-terminal domain"/>
    <property type="match status" value="1"/>
</dbReference>
<dbReference type="InterPro" id="IPR036453">
    <property type="entry name" value="GluRdtase_dimer_dom_sf"/>
</dbReference>
<dbReference type="GO" id="GO:0019353">
    <property type="term" value="P:protoporphyrinogen IX biosynthetic process from glutamate"/>
    <property type="evidence" value="ECO:0007669"/>
    <property type="project" value="TreeGrafter"/>
</dbReference>
<comment type="pathway">
    <text evidence="1 8 13">Porphyrin-containing compound metabolism; protoporphyrin-IX biosynthesis; 5-aminolevulinate from L-glutamyl-tRNA(Glu): step 1/2.</text>
</comment>
<evidence type="ECO:0000259" key="16">
    <source>
        <dbReference type="Pfam" id="PF05201"/>
    </source>
</evidence>
<feature type="binding site" evidence="8 10">
    <location>
        <position position="120"/>
    </location>
    <ligand>
        <name>substrate</name>
    </ligand>
</feature>
<dbReference type="Pfam" id="PF01488">
    <property type="entry name" value="Shikimate_DH"/>
    <property type="match status" value="1"/>
</dbReference>
<dbReference type="SUPFAM" id="SSF69742">
    <property type="entry name" value="Glutamyl tRNA-reductase catalytic, N-terminal domain"/>
    <property type="match status" value="1"/>
</dbReference>
<dbReference type="Gene3D" id="3.40.50.720">
    <property type="entry name" value="NAD(P)-binding Rossmann-like Domain"/>
    <property type="match status" value="1"/>
</dbReference>
<evidence type="ECO:0000256" key="12">
    <source>
        <dbReference type="PIRSR" id="PIRSR000445-4"/>
    </source>
</evidence>
<reference evidence="17 18" key="1">
    <citation type="submission" date="2012-12" db="EMBL/GenBank/DDBJ databases">
        <title>Whole genome shotgun sequence of Gordonia hirsuta NBRC 16056.</title>
        <authorList>
            <person name="Isaki-Nakamura S."/>
            <person name="Hosoyama A."/>
            <person name="Tsuchikane K."/>
            <person name="Katsumata H."/>
            <person name="Baba S."/>
            <person name="Yamazaki S."/>
            <person name="Fujita N."/>
        </authorList>
    </citation>
    <scope>NUCLEOTIDE SEQUENCE [LARGE SCALE GENOMIC DNA]</scope>
    <source>
        <strain evidence="17 18">NBRC 16056</strain>
    </source>
</reference>
<evidence type="ECO:0000256" key="9">
    <source>
        <dbReference type="PIRSR" id="PIRSR000445-1"/>
    </source>
</evidence>
<evidence type="ECO:0000256" key="1">
    <source>
        <dbReference type="ARBA" id="ARBA00005059"/>
    </source>
</evidence>
<feature type="domain" description="Quinate/shikimate 5-dehydrogenase/glutamyl-tRNA reductase" evidence="15">
    <location>
        <begin position="185"/>
        <end position="313"/>
    </location>
</feature>
<evidence type="ECO:0000313" key="17">
    <source>
        <dbReference type="EMBL" id="GAC56858.1"/>
    </source>
</evidence>
<comment type="domain">
    <text evidence="8">Possesses an unusual extended V-shaped dimeric structure with each monomer consisting of three distinct domains arranged along a curved 'spinal' alpha-helix. The N-terminal catalytic domain specifically recognizes the glutamate moiety of the substrate. The second domain is the NADPH-binding domain, and the third C-terminal domain is responsible for dimerization.</text>
</comment>
<evidence type="ECO:0000256" key="8">
    <source>
        <dbReference type="HAMAP-Rule" id="MF_00087"/>
    </source>
</evidence>
<dbReference type="OrthoDB" id="110209at2"/>
<organism evidence="17 18">
    <name type="scientific">Gordonia hirsuta DSM 44140 = NBRC 16056</name>
    <dbReference type="NCBI Taxonomy" id="1121927"/>
    <lineage>
        <taxon>Bacteria</taxon>
        <taxon>Bacillati</taxon>
        <taxon>Actinomycetota</taxon>
        <taxon>Actinomycetes</taxon>
        <taxon>Mycobacteriales</taxon>
        <taxon>Gordoniaceae</taxon>
        <taxon>Gordonia</taxon>
    </lineage>
</organism>
<dbReference type="PROSITE" id="PS00747">
    <property type="entry name" value="GLUTR"/>
    <property type="match status" value="1"/>
</dbReference>
<feature type="binding site" evidence="8 10">
    <location>
        <position position="109"/>
    </location>
    <ligand>
        <name>substrate</name>
    </ligand>
</feature>
<dbReference type="CDD" id="cd05213">
    <property type="entry name" value="NAD_bind_Glutamyl_tRNA_reduct"/>
    <property type="match status" value="1"/>
</dbReference>
<comment type="caution">
    <text evidence="17">The sequence shown here is derived from an EMBL/GenBank/DDBJ whole genome shotgun (WGS) entry which is preliminary data.</text>
</comment>
<keyword evidence="6 8" id="KW-0627">Porphyrin biosynthesis</keyword>
<feature type="active site" description="Nucleophile" evidence="8 9">
    <location>
        <position position="50"/>
    </location>
</feature>
<comment type="function">
    <text evidence="8">Catalyzes the NADPH-dependent reduction of glutamyl-tRNA(Glu) to glutamate 1-semialdehyde (GSA).</text>
</comment>
<feature type="domain" description="Glutamyl-tRNA reductase N-terminal" evidence="16">
    <location>
        <begin position="7"/>
        <end position="156"/>
    </location>
</feature>
<dbReference type="InterPro" id="IPR006151">
    <property type="entry name" value="Shikm_DH/Glu-tRNA_Rdtase"/>
</dbReference>
<comment type="catalytic activity">
    <reaction evidence="7 8 13">
        <text>(S)-4-amino-5-oxopentanoate + tRNA(Glu) + NADP(+) = L-glutamyl-tRNA(Glu) + NADPH + H(+)</text>
        <dbReference type="Rhea" id="RHEA:12344"/>
        <dbReference type="Rhea" id="RHEA-COMP:9663"/>
        <dbReference type="Rhea" id="RHEA-COMP:9680"/>
        <dbReference type="ChEBI" id="CHEBI:15378"/>
        <dbReference type="ChEBI" id="CHEBI:57501"/>
        <dbReference type="ChEBI" id="CHEBI:57783"/>
        <dbReference type="ChEBI" id="CHEBI:58349"/>
        <dbReference type="ChEBI" id="CHEBI:78442"/>
        <dbReference type="ChEBI" id="CHEBI:78520"/>
        <dbReference type="EC" id="1.2.1.70"/>
    </reaction>
</comment>
<dbReference type="SUPFAM" id="SSF69075">
    <property type="entry name" value="Glutamyl tRNA-reductase dimerization domain"/>
    <property type="match status" value="1"/>
</dbReference>
<evidence type="ECO:0000256" key="2">
    <source>
        <dbReference type="ARBA" id="ARBA00005916"/>
    </source>
</evidence>
<evidence type="ECO:0000256" key="13">
    <source>
        <dbReference type="RuleBase" id="RU000584"/>
    </source>
</evidence>
<dbReference type="InterPro" id="IPR036343">
    <property type="entry name" value="GluRdtase_N_sf"/>
</dbReference>
<dbReference type="NCBIfam" id="TIGR01035">
    <property type="entry name" value="hemA"/>
    <property type="match status" value="1"/>
</dbReference>
<dbReference type="NCBIfam" id="NF000744">
    <property type="entry name" value="PRK00045.1-3"/>
    <property type="match status" value="1"/>
</dbReference>
<dbReference type="InterPro" id="IPR036291">
    <property type="entry name" value="NAD(P)-bd_dom_sf"/>
</dbReference>
<comment type="miscellaneous">
    <text evidence="8">During catalysis, the active site Cys acts as a nucleophile attacking the alpha-carbonyl group of tRNA-bound glutamate with the formation of a thioester intermediate between enzyme and glutamate, and the concomitant release of tRNA(Glu). The thioester intermediate is finally reduced by direct hydride transfer from NADPH, to form the product GSA.</text>
</comment>
<comment type="subunit">
    <text evidence="8">Homodimer.</text>
</comment>
<dbReference type="UniPathway" id="UPA00251">
    <property type="reaction ID" value="UER00316"/>
</dbReference>
<feature type="domain" description="Tetrapyrrole biosynthesis glutamyl-tRNA reductase dimerisation" evidence="14">
    <location>
        <begin position="328"/>
        <end position="426"/>
    </location>
</feature>
<evidence type="ECO:0000256" key="7">
    <source>
        <dbReference type="ARBA" id="ARBA00047464"/>
    </source>
</evidence>
<evidence type="ECO:0000313" key="18">
    <source>
        <dbReference type="Proteomes" id="UP000053405"/>
    </source>
</evidence>
<feature type="binding site" evidence="8 10">
    <location>
        <begin position="49"/>
        <end position="52"/>
    </location>
    <ligand>
        <name>substrate</name>
    </ligand>
</feature>
<dbReference type="EC" id="1.2.1.70" evidence="3 8"/>
<dbReference type="PANTHER" id="PTHR43013:SF1">
    <property type="entry name" value="GLUTAMYL-TRNA REDUCTASE"/>
    <property type="match status" value="1"/>
</dbReference>
<evidence type="ECO:0000256" key="6">
    <source>
        <dbReference type="ARBA" id="ARBA00023244"/>
    </source>
</evidence>
<keyword evidence="5 8" id="KW-0560">Oxidoreductase</keyword>
<evidence type="ECO:0000256" key="11">
    <source>
        <dbReference type="PIRSR" id="PIRSR000445-3"/>
    </source>
</evidence>
<evidence type="ECO:0000256" key="4">
    <source>
        <dbReference type="ARBA" id="ARBA00022857"/>
    </source>
</evidence>
<proteinExistence type="inferred from homology"/>
<feature type="site" description="Important for activity" evidence="8 12">
    <location>
        <position position="99"/>
    </location>
</feature>
<dbReference type="InterPro" id="IPR015896">
    <property type="entry name" value="4pyrrol_synth_GluRdtase_dimer"/>
</dbReference>
<dbReference type="FunFam" id="3.30.460.30:FF:000001">
    <property type="entry name" value="Glutamyl-tRNA reductase"/>
    <property type="match status" value="1"/>
</dbReference>
<dbReference type="InterPro" id="IPR015895">
    <property type="entry name" value="4pyrrol_synth_GluRdtase_N"/>
</dbReference>
<evidence type="ECO:0000259" key="15">
    <source>
        <dbReference type="Pfam" id="PF01488"/>
    </source>
</evidence>
<dbReference type="EMBL" id="BANT01000014">
    <property type="protein sequence ID" value="GAC56858.1"/>
    <property type="molecule type" value="Genomic_DNA"/>
</dbReference>
<dbReference type="InterPro" id="IPR000343">
    <property type="entry name" value="4pyrrol_synth_GluRdtase"/>
</dbReference>
<keyword evidence="4 8" id="KW-0521">NADP</keyword>
<gene>
    <name evidence="8 17" type="primary">hemA</name>
    <name evidence="17" type="ORF">GOHSU_14_00250</name>
</gene>
<dbReference type="SUPFAM" id="SSF51735">
    <property type="entry name" value="NAD(P)-binding Rossmann-fold domains"/>
    <property type="match status" value="1"/>
</dbReference>
<feature type="binding site" evidence="8 10">
    <location>
        <begin position="114"/>
        <end position="116"/>
    </location>
    <ligand>
        <name>substrate</name>
    </ligand>
</feature>
<dbReference type="eggNOG" id="COG0373">
    <property type="taxonomic scope" value="Bacteria"/>
</dbReference>
<evidence type="ECO:0000259" key="14">
    <source>
        <dbReference type="Pfam" id="PF00745"/>
    </source>
</evidence>
<dbReference type="InterPro" id="IPR018214">
    <property type="entry name" value="GluRdtase_CS"/>
</dbReference>
<name>L7L9Z4_9ACTN</name>
<dbReference type="GO" id="GO:0050661">
    <property type="term" value="F:NADP binding"/>
    <property type="evidence" value="ECO:0007669"/>
    <property type="project" value="InterPro"/>
</dbReference>
<dbReference type="PIRSF" id="PIRSF000445">
    <property type="entry name" value="4pyrrol_synth_GluRdtase"/>
    <property type="match status" value="1"/>
</dbReference>
<dbReference type="AlphaFoldDB" id="L7L9Z4"/>
<dbReference type="GO" id="GO:0008883">
    <property type="term" value="F:glutamyl-tRNA reductase activity"/>
    <property type="evidence" value="ECO:0007669"/>
    <property type="project" value="UniProtKB-UniRule"/>
</dbReference>
<dbReference type="HAMAP" id="MF_00087">
    <property type="entry name" value="Glu_tRNA_reductase"/>
    <property type="match status" value="1"/>
</dbReference>
<dbReference type="STRING" id="1121927.GOHSU_14_00250"/>
<evidence type="ECO:0000256" key="5">
    <source>
        <dbReference type="ARBA" id="ARBA00023002"/>
    </source>
</evidence>
<keyword evidence="18" id="KW-1185">Reference proteome</keyword>
<dbReference type="Proteomes" id="UP000053405">
    <property type="component" value="Unassembled WGS sequence"/>
</dbReference>
<feature type="binding site" evidence="8 11">
    <location>
        <begin position="191"/>
        <end position="196"/>
    </location>
    <ligand>
        <name>NADP(+)</name>
        <dbReference type="ChEBI" id="CHEBI:58349"/>
    </ligand>
</feature>
<dbReference type="Pfam" id="PF05201">
    <property type="entry name" value="GlutR_N"/>
    <property type="match status" value="1"/>
</dbReference>
<dbReference type="PANTHER" id="PTHR43013">
    <property type="entry name" value="GLUTAMYL-TRNA REDUCTASE"/>
    <property type="match status" value="1"/>
</dbReference>
<evidence type="ECO:0000256" key="10">
    <source>
        <dbReference type="PIRSR" id="PIRSR000445-2"/>
    </source>
</evidence>
<sequence length="445" mass="46846">MSLLLFGVSHRSAPVPVLERLAVSEYDRPKLVDTLMQSHVINEAMLVSTCNRIEFYAVVEAFHPALEAVGEVLGEHSGMNFGEMTDHAYVHYSEAAVEHLFTVAAGLDSMVVGEQQILGQIRSAYTSADSTRAAGSTLHELAQKALRVGKRVHSETGIDRAGASVVSVALQRARNIRGAGRPPMRRAVVIGAGAMGSLATAELAREGITEMIVVNRTAERAGELAAGVAERYGIAARGAGIGDVAEVMADADIVVTATGSVTPILQVGDVHQALVRRASMVPLMICDLGLPRNVDPAAGRLPGVEVIDIESLRGDSGTVAADDEAAAARSIVAAELAGYLAAQRQAAVTPTVAALRQRAADVVEAEVLRLQGRLPDLDAAQREEVAKTIRRVADKLLHAPTVRVKQLASTGNGDHYAAALRELFELKPGTAEQVVAPDSGLGEPR</sequence>
<dbReference type="Pfam" id="PF00745">
    <property type="entry name" value="GlutR_dimer"/>
    <property type="match status" value="1"/>
</dbReference>
<dbReference type="RefSeq" id="WP_005937902.1">
    <property type="nucleotide sequence ID" value="NZ_ATVK01000046.1"/>
</dbReference>
<evidence type="ECO:0000256" key="3">
    <source>
        <dbReference type="ARBA" id="ARBA00012970"/>
    </source>
</evidence>
<protein>
    <recommendedName>
        <fullName evidence="3 8">Glutamyl-tRNA reductase</fullName>
        <shortName evidence="8">GluTR</shortName>
        <ecNumber evidence="3 8">1.2.1.70</ecNumber>
    </recommendedName>
</protein>
<accession>L7L9Z4</accession>
<comment type="similarity">
    <text evidence="2 8 13">Belongs to the glutamyl-tRNA reductase family.</text>
</comment>